<reference evidence="2 3" key="1">
    <citation type="submission" date="2014-07" db="EMBL/GenBank/DDBJ databases">
        <title>Genome of Chryseobacterium luteum DSM 18605.</title>
        <authorList>
            <person name="Stropko S.J."/>
            <person name="Pipes S.E."/>
            <person name="Newman J.D."/>
        </authorList>
    </citation>
    <scope>NUCLEOTIDE SEQUENCE [LARGE SCALE GENOMIC DNA]</scope>
    <source>
        <strain evidence="2 3">DSM 18605</strain>
    </source>
</reference>
<dbReference type="RefSeq" id="WP_034704528.1">
    <property type="nucleotide sequence ID" value="NZ_JPRO01000007.1"/>
</dbReference>
<proteinExistence type="predicted"/>
<dbReference type="Pfam" id="PF21941">
    <property type="entry name" value="SMEK_N"/>
    <property type="match status" value="1"/>
</dbReference>
<dbReference type="Proteomes" id="UP000028703">
    <property type="component" value="Unassembled WGS sequence"/>
</dbReference>
<dbReference type="Gene3D" id="3.40.50.300">
    <property type="entry name" value="P-loop containing nucleotide triphosphate hydrolases"/>
    <property type="match status" value="1"/>
</dbReference>
<dbReference type="EMBL" id="JPRO01000007">
    <property type="protein sequence ID" value="KFF03882.1"/>
    <property type="molecule type" value="Genomic_DNA"/>
</dbReference>
<dbReference type="STRING" id="421531.IX38_10785"/>
<organism evidence="2 3">
    <name type="scientific">Chryseobacterium luteum</name>
    <dbReference type="NCBI Taxonomy" id="421531"/>
    <lineage>
        <taxon>Bacteria</taxon>
        <taxon>Pseudomonadati</taxon>
        <taxon>Bacteroidota</taxon>
        <taxon>Flavobacteriia</taxon>
        <taxon>Flavobacteriales</taxon>
        <taxon>Weeksellaceae</taxon>
        <taxon>Chryseobacterium group</taxon>
        <taxon>Chryseobacterium</taxon>
    </lineage>
</organism>
<name>A0A085ZHG8_9FLAO</name>
<dbReference type="NCBIfam" id="NF033859">
    <property type="entry name" value="SMEK_N"/>
    <property type="match status" value="1"/>
</dbReference>
<sequence length="1509" mass="176694">MSSPDYFHNIRKYLFSYADHLEYTNSLGLGDYAIFSENLFKNILNLVFDWNLINANSEKKNQTGYDLISKSKNIYIQITSNKKFKSKYDRSIESFKNIGRDDDRFIVIFISKKINSDILESKKLDGVVYEAYDLTNLLNIIFYECKDPGRLKTINDLLEEMILPIPYKSSSTHSTDALSIDRLPVQKIKDITSKIYINRIELISQLFGFAQKDNGLLIGGPGYGKSFILEELQRYCRDQNIPCFIIRINDLTEGDNEEIGKELKIDKEWLSVLSNLGSEDNYPILIFDAYDTAKDEKLKSNVLKLIKKSIEELRDWRIIVSVRTYDATKSRKLLELFPDGEITNQVSSRNFSIPELSEKEVEEVFSSTPGFEGILNKCNNELKRLFKIPYFLRLFYRILTENEDKINTFLAIESEEQLLNIFWVNIIEDSLDKDLLIRKLTLELTNSSSLSCDKYAIVNERNFIVFNELVSSGVLEEVTILNQKISFTHHILLDFAISKYLLNTNAEKQIEFVSKNEKIPFIFRQSFIYFYTKLYKEENKIFWTHYFRIIKENTPLFRLLHQTTLIYVLVNSYNSIEELDVLFNEKDFDKKGEIIKKLLEGIRFLTKGNVREKDIDLLLRISSNLHKVNLWETTVLIEKSIEQFSLTNNLSSISILSDASCNCFDFVWQSRKQVQNKIVFDNNGGIRSIENICKTLPFNIKKAKEIFSNILSLLTESDFPISYFTELADNILLIHSHDKEMAAHIYKSLYFHTELSDKKTSFGNGVVLTLQSNRRQDYGRVHYILEEKFKELLKVDFEFSMKLGIEIYNNVNSVENEKFYKKAKFRIGQQNLEIYSDYSRYDYDDVKGPTSYINKILDRIRENLSNADAFKEGINQINKLMPWLKNAMLWRRLFQVLKMSPDKINIIAFQLLSKNEIYLFDELLYESGELIGATWTNFTNTQKVKIEKAIISLLSNAEYIENPRISKKRVSQVLNCIPIGQAVTKDTIEILSENIIAPNKPLVYEGNTLADVSYPSREEKAQMAGLDLNNEEEAATYKKIEEIESFNNRFGNVNKLPSKDDYSNIMSYLEKLFSDSTNWSEYKKKNAEQEIARFVGIFSRLGQQLSEEEYRLIKKIALQYIYDTDYYKAEYEHSDLNQIIKGYGPNARNASISTLVRIMYAFKEKDIEDVVLSLMFDNDSIVRHYALKGLKYFWNGRKNDYWNIIRRRGEAEFDGRCFYEILLAFLPIEILKEDQNNVEDVTFLFISKLNNYDNKIASEIWKVLVVIILRLIMYSNSSKARILISENIHTTEFCKSVIFEIMKFIDPHLEKNDYSNDIKKHEEFFNILVELITYKFEQIDKKQLEPDYNFEDLTTIDYMIQHLYFIVDQGKGENKGISVTENNMLAFYKKIKPLIAHIIEQSLNIESGYMVAHTGYYLMKMLNFVFEFDPEDILDFSNSVVFCASKSGFTYDYITLKEIMKLTDLVITDHKELLYKKDNFNNLISVLDHFSNSGWQESMEMTWRLKEAF</sequence>
<accession>A0A085ZHG8</accession>
<evidence type="ECO:0000313" key="2">
    <source>
        <dbReference type="EMBL" id="KFF03882.1"/>
    </source>
</evidence>
<dbReference type="SUPFAM" id="SSF52540">
    <property type="entry name" value="P-loop containing nucleoside triphosphate hydrolases"/>
    <property type="match status" value="1"/>
</dbReference>
<gene>
    <name evidence="2" type="ORF">IX38_10785</name>
</gene>
<dbReference type="OrthoDB" id="8440659at2"/>
<evidence type="ECO:0000313" key="3">
    <source>
        <dbReference type="Proteomes" id="UP000028703"/>
    </source>
</evidence>
<protein>
    <recommendedName>
        <fullName evidence="1">SMEK domain-containing protein</fullName>
    </recommendedName>
</protein>
<dbReference type="InterPro" id="IPR047740">
    <property type="entry name" value="SMEK_dom"/>
</dbReference>
<feature type="domain" description="SMEK" evidence="1">
    <location>
        <begin position="9"/>
        <end position="124"/>
    </location>
</feature>
<keyword evidence="3" id="KW-1185">Reference proteome</keyword>
<evidence type="ECO:0000259" key="1">
    <source>
        <dbReference type="Pfam" id="PF21941"/>
    </source>
</evidence>
<comment type="caution">
    <text evidence="2">The sequence shown here is derived from an EMBL/GenBank/DDBJ whole genome shotgun (WGS) entry which is preliminary data.</text>
</comment>
<dbReference type="InterPro" id="IPR027417">
    <property type="entry name" value="P-loop_NTPase"/>
</dbReference>